<accession>A0A366LSU7</accession>
<comment type="caution">
    <text evidence="3">The sequence shown here is derived from an EMBL/GenBank/DDBJ whole genome shotgun (WGS) entry which is preliminary data.</text>
</comment>
<dbReference type="AlphaFoldDB" id="A0A366LSU7"/>
<dbReference type="GO" id="GO:0005524">
    <property type="term" value="F:ATP binding"/>
    <property type="evidence" value="ECO:0007669"/>
    <property type="project" value="UniProtKB-KW"/>
</dbReference>
<reference evidence="3 4" key="1">
    <citation type="submission" date="2018-06" db="EMBL/GenBank/DDBJ databases">
        <title>Sphaerisporangium craniellae sp. nov., isolated from a marine sponge in the South China Sea.</title>
        <authorList>
            <person name="Li L."/>
        </authorList>
    </citation>
    <scope>NUCLEOTIDE SEQUENCE [LARGE SCALE GENOMIC DNA]</scope>
    <source>
        <strain evidence="3 4">LHW63015</strain>
    </source>
</reference>
<keyword evidence="3" id="KW-0067">ATP-binding</keyword>
<dbReference type="Pfam" id="PF13581">
    <property type="entry name" value="HATPase_c_2"/>
    <property type="match status" value="1"/>
</dbReference>
<feature type="domain" description="Histidine kinase/HSP90-like ATPase" evidence="2">
    <location>
        <begin position="7"/>
        <end position="120"/>
    </location>
</feature>
<keyword evidence="3" id="KW-0547">Nucleotide-binding</keyword>
<proteinExistence type="predicted"/>
<dbReference type="PANTHER" id="PTHR35526">
    <property type="entry name" value="ANTI-SIGMA-F FACTOR RSBW-RELATED"/>
    <property type="match status" value="1"/>
</dbReference>
<gene>
    <name evidence="3" type="ORF">DP939_30245</name>
</gene>
<dbReference type="Proteomes" id="UP000253303">
    <property type="component" value="Unassembled WGS sequence"/>
</dbReference>
<dbReference type="InterPro" id="IPR050267">
    <property type="entry name" value="Anti-sigma-factor_SerPK"/>
</dbReference>
<sequence>MGILVLPGTTRAVAVARQWVGLVLEADGWKSTDDAVLAASELTANAVRHTYSGTSGGRVTIALLGMAGDQVRIDVIDEGGPLVPRIMEATSGALSGRGLRLVAELSTAWGSNALAAGRCVWALLPMNHDQVDEWQ</sequence>
<dbReference type="InterPro" id="IPR003594">
    <property type="entry name" value="HATPase_dom"/>
</dbReference>
<dbReference type="Gene3D" id="3.30.565.10">
    <property type="entry name" value="Histidine kinase-like ATPase, C-terminal domain"/>
    <property type="match status" value="1"/>
</dbReference>
<dbReference type="CDD" id="cd16936">
    <property type="entry name" value="HATPase_RsbW-like"/>
    <property type="match status" value="1"/>
</dbReference>
<evidence type="ECO:0000313" key="3">
    <source>
        <dbReference type="EMBL" id="RBQ16613.1"/>
    </source>
</evidence>
<dbReference type="EMBL" id="QMEY01000016">
    <property type="protein sequence ID" value="RBQ16613.1"/>
    <property type="molecule type" value="Genomic_DNA"/>
</dbReference>
<evidence type="ECO:0000256" key="1">
    <source>
        <dbReference type="ARBA" id="ARBA00022527"/>
    </source>
</evidence>
<keyword evidence="1" id="KW-0723">Serine/threonine-protein kinase</keyword>
<protein>
    <submittedName>
        <fullName evidence="3">ATP-binding protein</fullName>
    </submittedName>
</protein>
<evidence type="ECO:0000259" key="2">
    <source>
        <dbReference type="Pfam" id="PF13581"/>
    </source>
</evidence>
<keyword evidence="4" id="KW-1185">Reference proteome</keyword>
<dbReference type="GO" id="GO:0004674">
    <property type="term" value="F:protein serine/threonine kinase activity"/>
    <property type="evidence" value="ECO:0007669"/>
    <property type="project" value="UniProtKB-KW"/>
</dbReference>
<evidence type="ECO:0000313" key="4">
    <source>
        <dbReference type="Proteomes" id="UP000253303"/>
    </source>
</evidence>
<name>A0A366LSU7_9ACTN</name>
<dbReference type="SUPFAM" id="SSF55874">
    <property type="entry name" value="ATPase domain of HSP90 chaperone/DNA topoisomerase II/histidine kinase"/>
    <property type="match status" value="1"/>
</dbReference>
<organism evidence="3 4">
    <name type="scientific">Spongiactinospora rosea</name>
    <dbReference type="NCBI Taxonomy" id="2248750"/>
    <lineage>
        <taxon>Bacteria</taxon>
        <taxon>Bacillati</taxon>
        <taxon>Actinomycetota</taxon>
        <taxon>Actinomycetes</taxon>
        <taxon>Streptosporangiales</taxon>
        <taxon>Streptosporangiaceae</taxon>
        <taxon>Spongiactinospora</taxon>
    </lineage>
</organism>
<dbReference type="InterPro" id="IPR036890">
    <property type="entry name" value="HATPase_C_sf"/>
</dbReference>
<dbReference type="OrthoDB" id="3871793at2"/>
<dbReference type="PANTHER" id="PTHR35526:SF3">
    <property type="entry name" value="ANTI-SIGMA-F FACTOR RSBW"/>
    <property type="match status" value="1"/>
</dbReference>
<keyword evidence="1" id="KW-0418">Kinase</keyword>
<keyword evidence="1" id="KW-0808">Transferase</keyword>